<dbReference type="Proteomes" id="UP000282957">
    <property type="component" value="Unassembled WGS sequence"/>
</dbReference>
<protein>
    <submittedName>
        <fullName evidence="2">YggT family protein</fullName>
    </submittedName>
</protein>
<dbReference type="EMBL" id="SACL01000001">
    <property type="protein sequence ID" value="RVT98907.1"/>
    <property type="molecule type" value="Genomic_DNA"/>
</dbReference>
<accession>A0A437MMM4</accession>
<keyword evidence="1" id="KW-1133">Transmembrane helix</keyword>
<dbReference type="Pfam" id="PF02325">
    <property type="entry name" value="CCB3_YggT"/>
    <property type="match status" value="1"/>
</dbReference>
<evidence type="ECO:0000313" key="3">
    <source>
        <dbReference type="Proteomes" id="UP000282957"/>
    </source>
</evidence>
<proteinExistence type="predicted"/>
<comment type="caution">
    <text evidence="2">The sequence shown here is derived from an EMBL/GenBank/DDBJ whole genome shotgun (WGS) entry which is preliminary data.</text>
</comment>
<dbReference type="InterPro" id="IPR003425">
    <property type="entry name" value="CCB3/YggT"/>
</dbReference>
<name>A0A437MMM4_9PROT</name>
<reference evidence="2 3" key="1">
    <citation type="submission" date="2019-01" db="EMBL/GenBank/DDBJ databases">
        <authorList>
            <person name="Chen W.-M."/>
        </authorList>
    </citation>
    <scope>NUCLEOTIDE SEQUENCE [LARGE SCALE GENOMIC DNA]</scope>
    <source>
        <strain evidence="2 3">CCP-6</strain>
    </source>
</reference>
<evidence type="ECO:0000313" key="2">
    <source>
        <dbReference type="EMBL" id="RVT98907.1"/>
    </source>
</evidence>
<dbReference type="AlphaFoldDB" id="A0A437MMM4"/>
<feature type="transmembrane region" description="Helical" evidence="1">
    <location>
        <begin position="12"/>
        <end position="36"/>
    </location>
</feature>
<keyword evidence="3" id="KW-1185">Reference proteome</keyword>
<keyword evidence="1" id="KW-0472">Membrane</keyword>
<feature type="transmembrane region" description="Helical" evidence="1">
    <location>
        <begin position="73"/>
        <end position="92"/>
    </location>
</feature>
<dbReference type="GO" id="GO:0016020">
    <property type="term" value="C:membrane"/>
    <property type="evidence" value="ECO:0007669"/>
    <property type="project" value="InterPro"/>
</dbReference>
<sequence>MLLNAVFFLLHAVLQLASWAIIIAAIISLLIAFNILDTRNRMVWSIADFFHRLTEPLLRPVRNRIPNFGNIDISPIVVLLLIQALTILLAAIQTKMITNGLYF</sequence>
<dbReference type="RefSeq" id="WP_127785410.1">
    <property type="nucleotide sequence ID" value="NZ_SACL01000001.1"/>
</dbReference>
<keyword evidence="1" id="KW-0812">Transmembrane</keyword>
<evidence type="ECO:0000256" key="1">
    <source>
        <dbReference type="SAM" id="Phobius"/>
    </source>
</evidence>
<organism evidence="2 3">
    <name type="scientific">Rhodovarius crocodyli</name>
    <dbReference type="NCBI Taxonomy" id="1979269"/>
    <lineage>
        <taxon>Bacteria</taxon>
        <taxon>Pseudomonadati</taxon>
        <taxon>Pseudomonadota</taxon>
        <taxon>Alphaproteobacteria</taxon>
        <taxon>Acetobacterales</taxon>
        <taxon>Roseomonadaceae</taxon>
        <taxon>Rhodovarius</taxon>
    </lineage>
</organism>
<dbReference type="OrthoDB" id="9814445at2"/>
<gene>
    <name evidence="2" type="ORF">EOD42_01995</name>
</gene>